<proteinExistence type="predicted"/>
<protein>
    <submittedName>
        <fullName evidence="2">Putative outer membrane Lom</fullName>
    </submittedName>
</protein>
<accession>A0A376U7L8</accession>
<evidence type="ECO:0000313" key="3">
    <source>
        <dbReference type="Proteomes" id="UP000254079"/>
    </source>
</evidence>
<reference evidence="2 3" key="1">
    <citation type="submission" date="2018-06" db="EMBL/GenBank/DDBJ databases">
        <authorList>
            <consortium name="Pathogen Informatics"/>
            <person name="Doyle S."/>
        </authorList>
    </citation>
    <scope>NUCLEOTIDE SEQUENCE [LARGE SCALE GENOMIC DNA]</scope>
    <source>
        <strain evidence="2 3">NCTC8622</strain>
    </source>
</reference>
<evidence type="ECO:0000313" key="2">
    <source>
        <dbReference type="EMBL" id="STI85486.1"/>
    </source>
</evidence>
<dbReference type="EMBL" id="UGCP01000002">
    <property type="protein sequence ID" value="STI85486.1"/>
    <property type="molecule type" value="Genomic_DNA"/>
</dbReference>
<keyword evidence="1" id="KW-0732">Signal</keyword>
<feature type="signal peptide" evidence="1">
    <location>
        <begin position="1"/>
        <end position="24"/>
    </location>
</feature>
<feature type="chain" id="PRO_5016920025" evidence="1">
    <location>
        <begin position="25"/>
        <end position="66"/>
    </location>
</feature>
<dbReference type="AlphaFoldDB" id="A0A376U7L8"/>
<gene>
    <name evidence="2" type="ORF">NCTC8622_04582</name>
</gene>
<organism evidence="2 3">
    <name type="scientific">Escherichia coli</name>
    <dbReference type="NCBI Taxonomy" id="562"/>
    <lineage>
        <taxon>Bacteria</taxon>
        <taxon>Pseudomonadati</taxon>
        <taxon>Pseudomonadota</taxon>
        <taxon>Gammaproteobacteria</taxon>
        <taxon>Enterobacterales</taxon>
        <taxon>Enterobacteriaceae</taxon>
        <taxon>Escherichia</taxon>
    </lineage>
</organism>
<sequence>MRHLYATILLFTTLLAGIAFPAQAEKRTRCIFPWDMLRFTRAAVPALSGTGARAGDLKGINVKLPL</sequence>
<dbReference type="Proteomes" id="UP000254079">
    <property type="component" value="Unassembled WGS sequence"/>
</dbReference>
<name>A0A376U7L8_ECOLX</name>
<evidence type="ECO:0000256" key="1">
    <source>
        <dbReference type="SAM" id="SignalP"/>
    </source>
</evidence>